<evidence type="ECO:0000313" key="2">
    <source>
        <dbReference type="EMBL" id="KAF2274115.1"/>
    </source>
</evidence>
<reference evidence="2" key="1">
    <citation type="journal article" date="2020" name="Stud. Mycol.">
        <title>101 Dothideomycetes genomes: a test case for predicting lifestyles and emergence of pathogens.</title>
        <authorList>
            <person name="Haridas S."/>
            <person name="Albert R."/>
            <person name="Binder M."/>
            <person name="Bloem J."/>
            <person name="Labutti K."/>
            <person name="Salamov A."/>
            <person name="Andreopoulos B."/>
            <person name="Baker S."/>
            <person name="Barry K."/>
            <person name="Bills G."/>
            <person name="Bluhm B."/>
            <person name="Cannon C."/>
            <person name="Castanera R."/>
            <person name="Culley D."/>
            <person name="Daum C."/>
            <person name="Ezra D."/>
            <person name="Gonzalez J."/>
            <person name="Henrissat B."/>
            <person name="Kuo A."/>
            <person name="Liang C."/>
            <person name="Lipzen A."/>
            <person name="Lutzoni F."/>
            <person name="Magnuson J."/>
            <person name="Mondo S."/>
            <person name="Nolan M."/>
            <person name="Ohm R."/>
            <person name="Pangilinan J."/>
            <person name="Park H.-J."/>
            <person name="Ramirez L."/>
            <person name="Alfaro M."/>
            <person name="Sun H."/>
            <person name="Tritt A."/>
            <person name="Yoshinaga Y."/>
            <person name="Zwiers L.-H."/>
            <person name="Turgeon B."/>
            <person name="Goodwin S."/>
            <person name="Spatafora J."/>
            <person name="Crous P."/>
            <person name="Grigoriev I."/>
        </authorList>
    </citation>
    <scope>NUCLEOTIDE SEQUENCE</scope>
    <source>
        <strain evidence="2">CBS 379.55</strain>
    </source>
</reference>
<proteinExistence type="predicted"/>
<evidence type="ECO:0000313" key="3">
    <source>
        <dbReference type="Proteomes" id="UP000800097"/>
    </source>
</evidence>
<evidence type="ECO:0000256" key="1">
    <source>
        <dbReference type="SAM" id="Phobius"/>
    </source>
</evidence>
<dbReference type="RefSeq" id="XP_033651654.1">
    <property type="nucleotide sequence ID" value="XM_033798874.1"/>
</dbReference>
<accession>A0A6A6JCW9</accession>
<sequence>MYLDRSCPNEQREGTQQVHARDDVELAQSFTSPLHLSSSPLLFTSPLHLSSSPLLFTSPLHLSSSPFISFLFSVFFTFTFPFI</sequence>
<keyword evidence="1" id="KW-0472">Membrane</keyword>
<dbReference type="AlphaFoldDB" id="A0A6A6JCW9"/>
<organism evidence="2 3">
    <name type="scientific">Westerdykella ornata</name>
    <dbReference type="NCBI Taxonomy" id="318751"/>
    <lineage>
        <taxon>Eukaryota</taxon>
        <taxon>Fungi</taxon>
        <taxon>Dikarya</taxon>
        <taxon>Ascomycota</taxon>
        <taxon>Pezizomycotina</taxon>
        <taxon>Dothideomycetes</taxon>
        <taxon>Pleosporomycetidae</taxon>
        <taxon>Pleosporales</taxon>
        <taxon>Sporormiaceae</taxon>
        <taxon>Westerdykella</taxon>
    </lineage>
</organism>
<dbReference type="Proteomes" id="UP000800097">
    <property type="component" value="Unassembled WGS sequence"/>
</dbReference>
<keyword evidence="1" id="KW-1133">Transmembrane helix</keyword>
<feature type="transmembrane region" description="Helical" evidence="1">
    <location>
        <begin position="60"/>
        <end position="82"/>
    </location>
</feature>
<name>A0A6A6JCW9_WESOR</name>
<protein>
    <submittedName>
        <fullName evidence="2">Uncharacterized protein</fullName>
    </submittedName>
</protein>
<keyword evidence="3" id="KW-1185">Reference proteome</keyword>
<dbReference type="GeneID" id="54552049"/>
<dbReference type="EMBL" id="ML986505">
    <property type="protein sequence ID" value="KAF2274115.1"/>
    <property type="molecule type" value="Genomic_DNA"/>
</dbReference>
<gene>
    <name evidence="2" type="ORF">EI97DRAFT_435477</name>
</gene>
<keyword evidence="1" id="KW-0812">Transmembrane</keyword>